<accession>A0ABY7TDS4</accession>
<organism evidence="1 2">
    <name type="scientific">Mucilaginibacter jinjuensis</name>
    <dbReference type="NCBI Taxonomy" id="1176721"/>
    <lineage>
        <taxon>Bacteria</taxon>
        <taxon>Pseudomonadati</taxon>
        <taxon>Bacteroidota</taxon>
        <taxon>Sphingobacteriia</taxon>
        <taxon>Sphingobacteriales</taxon>
        <taxon>Sphingobacteriaceae</taxon>
        <taxon>Mucilaginibacter</taxon>
    </lineage>
</organism>
<name>A0ABY7TDS4_9SPHI</name>
<evidence type="ECO:0008006" key="3">
    <source>
        <dbReference type="Google" id="ProtNLM"/>
    </source>
</evidence>
<evidence type="ECO:0000313" key="1">
    <source>
        <dbReference type="EMBL" id="WCT14486.1"/>
    </source>
</evidence>
<dbReference type="EMBL" id="CP117167">
    <property type="protein sequence ID" value="WCT14486.1"/>
    <property type="molecule type" value="Genomic_DNA"/>
</dbReference>
<dbReference type="RefSeq" id="WP_273632987.1">
    <property type="nucleotide sequence ID" value="NZ_CP117167.1"/>
</dbReference>
<reference evidence="1 2" key="1">
    <citation type="submission" date="2023-02" db="EMBL/GenBank/DDBJ databases">
        <title>Genome sequence of Mucilaginibacter jinjuensis strain KACC 16571.</title>
        <authorList>
            <person name="Kim S."/>
            <person name="Heo J."/>
            <person name="Kwon S.-W."/>
        </authorList>
    </citation>
    <scope>NUCLEOTIDE SEQUENCE [LARGE SCALE GENOMIC DNA]</scope>
    <source>
        <strain evidence="1 2">KACC 16571</strain>
    </source>
</reference>
<protein>
    <recommendedName>
        <fullName evidence="3">Natural product</fullName>
    </recommendedName>
</protein>
<dbReference type="Proteomes" id="UP001216139">
    <property type="component" value="Chromosome"/>
</dbReference>
<evidence type="ECO:0000313" key="2">
    <source>
        <dbReference type="Proteomes" id="UP001216139"/>
    </source>
</evidence>
<sequence length="76" mass="8175">MQKFNLKIGGIKEMLSKEQMMKVGGGYCGGEVISTCLQCQVQGLEYWICYVSDGDCPGEKGACLLGGGYNCYQASC</sequence>
<gene>
    <name evidence="1" type="ORF">PQO05_11135</name>
</gene>
<keyword evidence="2" id="KW-1185">Reference proteome</keyword>
<proteinExistence type="predicted"/>